<sequence>MSTGHNQPAGWSLRLLGGFELVGPQGTVEVPPGVQKLLAYIALQGRSVTRSRVADDLWPEVDATRAATSLRSALWRVNRLGPLLVAGPQTIRLSPVVAVDVTDLGEMAARLRDGAVDDAPFLGSFNLELLPGWQDEWVTLERERLRQLELQVLDSLVEQRVERGRLGEAVDAAIRAIRLEPLRESSHRDLIRIYVAAGNRTAALTHYEGFAKLLHRELDIAPEPATTALVQPFLRSRPQRQRSRAQPRGGGRPSGSRPA</sequence>
<dbReference type="AlphaFoldDB" id="A0A1H9UIP8"/>
<keyword evidence="4" id="KW-1185">Reference proteome</keyword>
<dbReference type="RefSeq" id="WP_091757635.1">
    <property type="nucleotide sequence ID" value="NZ_FOHB01000003.1"/>
</dbReference>
<evidence type="ECO:0000256" key="1">
    <source>
        <dbReference type="SAM" id="MobiDB-lite"/>
    </source>
</evidence>
<dbReference type="OrthoDB" id="5509004at2"/>
<feature type="region of interest" description="Disordered" evidence="1">
    <location>
        <begin position="233"/>
        <end position="259"/>
    </location>
</feature>
<dbReference type="InterPro" id="IPR051677">
    <property type="entry name" value="AfsR-DnrI-RedD_regulator"/>
</dbReference>
<dbReference type="InterPro" id="IPR011990">
    <property type="entry name" value="TPR-like_helical_dom_sf"/>
</dbReference>
<dbReference type="GO" id="GO:0003677">
    <property type="term" value="F:DNA binding"/>
    <property type="evidence" value="ECO:0007669"/>
    <property type="project" value="UniProtKB-KW"/>
</dbReference>
<protein>
    <submittedName>
        <fullName evidence="3">DNA-binding transcriptional activator of the SARP family</fullName>
    </submittedName>
</protein>
<proteinExistence type="predicted"/>
<dbReference type="Pfam" id="PF03704">
    <property type="entry name" value="BTAD"/>
    <property type="match status" value="1"/>
</dbReference>
<organism evidence="3 4">
    <name type="scientific">Pedococcus cremeus</name>
    <dbReference type="NCBI Taxonomy" id="587636"/>
    <lineage>
        <taxon>Bacteria</taxon>
        <taxon>Bacillati</taxon>
        <taxon>Actinomycetota</taxon>
        <taxon>Actinomycetes</taxon>
        <taxon>Micrococcales</taxon>
        <taxon>Intrasporangiaceae</taxon>
        <taxon>Pedococcus</taxon>
    </lineage>
</organism>
<reference evidence="4" key="1">
    <citation type="submission" date="2016-10" db="EMBL/GenBank/DDBJ databases">
        <authorList>
            <person name="Varghese N."/>
            <person name="Submissions S."/>
        </authorList>
    </citation>
    <scope>NUCLEOTIDE SEQUENCE [LARGE SCALE GENOMIC DNA]</scope>
    <source>
        <strain evidence="4">CGMCC 1.6963</strain>
    </source>
</reference>
<dbReference type="InterPro" id="IPR005158">
    <property type="entry name" value="BTAD"/>
</dbReference>
<dbReference type="SUPFAM" id="SSF48452">
    <property type="entry name" value="TPR-like"/>
    <property type="match status" value="1"/>
</dbReference>
<dbReference type="EMBL" id="FOHB01000003">
    <property type="protein sequence ID" value="SES09325.1"/>
    <property type="molecule type" value="Genomic_DNA"/>
</dbReference>
<evidence type="ECO:0000259" key="2">
    <source>
        <dbReference type="SMART" id="SM01043"/>
    </source>
</evidence>
<evidence type="ECO:0000313" key="3">
    <source>
        <dbReference type="EMBL" id="SES09325.1"/>
    </source>
</evidence>
<accession>A0A1H9UIP8</accession>
<keyword evidence="3" id="KW-0238">DNA-binding</keyword>
<feature type="domain" description="Bacterial transcriptional activator" evidence="2">
    <location>
        <begin position="102"/>
        <end position="234"/>
    </location>
</feature>
<gene>
    <name evidence="3" type="ORF">SAMN05216199_1945</name>
</gene>
<dbReference type="Gene3D" id="1.25.40.10">
    <property type="entry name" value="Tetratricopeptide repeat domain"/>
    <property type="match status" value="1"/>
</dbReference>
<dbReference type="Proteomes" id="UP000199019">
    <property type="component" value="Unassembled WGS sequence"/>
</dbReference>
<name>A0A1H9UIP8_9MICO</name>
<dbReference type="PANTHER" id="PTHR35807">
    <property type="entry name" value="TRANSCRIPTIONAL REGULATOR REDD-RELATED"/>
    <property type="match status" value="1"/>
</dbReference>
<dbReference type="SMART" id="SM01043">
    <property type="entry name" value="BTAD"/>
    <property type="match status" value="1"/>
</dbReference>
<dbReference type="STRING" id="587636.SAMN05216199_1945"/>
<evidence type="ECO:0000313" key="4">
    <source>
        <dbReference type="Proteomes" id="UP000199019"/>
    </source>
</evidence>